<reference evidence="7 8" key="1">
    <citation type="journal article" date="2015" name="Genome Announc.">
        <title>Expanding the biotechnology potential of lactobacilli through comparative genomics of 213 strains and associated genera.</title>
        <authorList>
            <person name="Sun Z."/>
            <person name="Harris H.M."/>
            <person name="McCann A."/>
            <person name="Guo C."/>
            <person name="Argimon S."/>
            <person name="Zhang W."/>
            <person name="Yang X."/>
            <person name="Jeffery I.B."/>
            <person name="Cooney J.C."/>
            <person name="Kagawa T.F."/>
            <person name="Liu W."/>
            <person name="Song Y."/>
            <person name="Salvetti E."/>
            <person name="Wrobel A."/>
            <person name="Rasinkangas P."/>
            <person name="Parkhill J."/>
            <person name="Rea M.C."/>
            <person name="O'Sullivan O."/>
            <person name="Ritari J."/>
            <person name="Douillard F.P."/>
            <person name="Paul Ross R."/>
            <person name="Yang R."/>
            <person name="Briner A.E."/>
            <person name="Felis G.E."/>
            <person name="de Vos W.M."/>
            <person name="Barrangou R."/>
            <person name="Klaenhammer T.R."/>
            <person name="Caufield P.W."/>
            <person name="Cui Y."/>
            <person name="Zhang H."/>
            <person name="O'Toole P.W."/>
        </authorList>
    </citation>
    <scope>NUCLEOTIDE SEQUENCE [LARGE SCALE GENOMIC DNA]</scope>
    <source>
        <strain evidence="7 8">DSM 17896</strain>
    </source>
</reference>
<comment type="caution">
    <text evidence="7">The sequence shown here is derived from an EMBL/GenBank/DDBJ whole genome shotgun (WGS) entry which is preliminary data.</text>
</comment>
<keyword evidence="3" id="KW-0479">Metal-binding</keyword>
<name>A0A0R2IAU6_9LACO</name>
<sequence>MVQKSDQESIYDRFSTVTKQTKDLLESINALSDQVSQLLAENVKLSMENEHLRSQLTGKKDNDEGLSNSRKILKKLYQEGFHVCNDMYGKRLGKNESCTFCLETIYGRHEPKEKGHSHANSL</sequence>
<keyword evidence="4" id="KW-0862">Zinc</keyword>
<keyword evidence="8" id="KW-1185">Reference proteome</keyword>
<dbReference type="RefSeq" id="WP_057739778.1">
    <property type="nucleotide sequence ID" value="NZ_JQBW01000004.1"/>
</dbReference>
<keyword evidence="2" id="KW-0235">DNA replication</keyword>
<dbReference type="Proteomes" id="UP000050934">
    <property type="component" value="Unassembled WGS sequence"/>
</dbReference>
<dbReference type="PATRIC" id="fig|396268.3.peg.1330"/>
<gene>
    <name evidence="7" type="ORF">IV45_GL001313</name>
</gene>
<organism evidence="7 8">
    <name type="scientific">Limosilactobacillus secaliphilus</name>
    <dbReference type="NCBI Taxonomy" id="396268"/>
    <lineage>
        <taxon>Bacteria</taxon>
        <taxon>Bacillati</taxon>
        <taxon>Bacillota</taxon>
        <taxon>Bacilli</taxon>
        <taxon>Lactobacillales</taxon>
        <taxon>Lactobacillaceae</taxon>
        <taxon>Limosilactobacillus</taxon>
    </lineage>
</organism>
<evidence type="ECO:0000256" key="4">
    <source>
        <dbReference type="ARBA" id="ARBA00022833"/>
    </source>
</evidence>
<evidence type="ECO:0000256" key="2">
    <source>
        <dbReference type="ARBA" id="ARBA00022705"/>
    </source>
</evidence>
<accession>A0A0R2IAU6</accession>
<dbReference type="EMBL" id="JQBW01000004">
    <property type="protein sequence ID" value="KRN59564.1"/>
    <property type="molecule type" value="Genomic_DNA"/>
</dbReference>
<dbReference type="STRING" id="396268.IV45_GL001313"/>
<dbReference type="Pfam" id="PF06156">
    <property type="entry name" value="YabA"/>
    <property type="match status" value="1"/>
</dbReference>
<evidence type="ECO:0000313" key="7">
    <source>
        <dbReference type="EMBL" id="KRN59564.1"/>
    </source>
</evidence>
<evidence type="ECO:0000256" key="5">
    <source>
        <dbReference type="ARBA" id="ARBA00022880"/>
    </source>
</evidence>
<keyword evidence="1" id="KW-0963">Cytoplasm</keyword>
<protein>
    <recommendedName>
        <fullName evidence="9">Initiation-control protein YabA</fullName>
    </recommendedName>
</protein>
<keyword evidence="6" id="KW-0175">Coiled coil</keyword>
<dbReference type="AlphaFoldDB" id="A0A0R2IAU6"/>
<evidence type="ECO:0000313" key="8">
    <source>
        <dbReference type="Proteomes" id="UP000050934"/>
    </source>
</evidence>
<dbReference type="InterPro" id="IPR010377">
    <property type="entry name" value="YabA"/>
</dbReference>
<dbReference type="GO" id="GO:0046872">
    <property type="term" value="F:metal ion binding"/>
    <property type="evidence" value="ECO:0007669"/>
    <property type="project" value="UniProtKB-KW"/>
</dbReference>
<feature type="coiled-coil region" evidence="6">
    <location>
        <begin position="28"/>
        <end position="55"/>
    </location>
</feature>
<keyword evidence="5" id="KW-0236">DNA replication inhibitor</keyword>
<evidence type="ECO:0000256" key="1">
    <source>
        <dbReference type="ARBA" id="ARBA00022490"/>
    </source>
</evidence>
<dbReference type="OrthoDB" id="2112130at2"/>
<evidence type="ECO:0008006" key="9">
    <source>
        <dbReference type="Google" id="ProtNLM"/>
    </source>
</evidence>
<proteinExistence type="predicted"/>
<dbReference type="GO" id="GO:0008156">
    <property type="term" value="P:negative regulation of DNA replication"/>
    <property type="evidence" value="ECO:0007669"/>
    <property type="project" value="UniProtKB-KW"/>
</dbReference>
<dbReference type="GO" id="GO:0006260">
    <property type="term" value="P:DNA replication"/>
    <property type="evidence" value="ECO:0007669"/>
    <property type="project" value="UniProtKB-KW"/>
</dbReference>
<dbReference type="PIRSF" id="PIRSF021439">
    <property type="entry name" value="DUF972"/>
    <property type="match status" value="1"/>
</dbReference>
<evidence type="ECO:0000256" key="6">
    <source>
        <dbReference type="SAM" id="Coils"/>
    </source>
</evidence>
<evidence type="ECO:0000256" key="3">
    <source>
        <dbReference type="ARBA" id="ARBA00022723"/>
    </source>
</evidence>